<keyword evidence="2" id="KW-0964">Secreted</keyword>
<name>A0A8T1RYH4_CHESE</name>
<reference evidence="3 4" key="1">
    <citation type="journal article" date="2020" name="G3 (Bethesda)">
        <title>Draft Genome of the Common Snapping Turtle, Chelydra serpentina, a Model for Phenotypic Plasticity in Reptiles.</title>
        <authorList>
            <person name="Das D."/>
            <person name="Singh S.K."/>
            <person name="Bierstedt J."/>
            <person name="Erickson A."/>
            <person name="Galli G.L.J."/>
            <person name="Crossley D.A. 2nd"/>
            <person name="Rhen T."/>
        </authorList>
    </citation>
    <scope>NUCLEOTIDE SEQUENCE [LARGE SCALE GENOMIC DNA]</scope>
    <source>
        <strain evidence="3">KW</strain>
    </source>
</reference>
<dbReference type="OrthoDB" id="9907178at2759"/>
<feature type="non-terminal residue" evidence="3">
    <location>
        <position position="209"/>
    </location>
</feature>
<dbReference type="InterPro" id="IPR050918">
    <property type="entry name" value="CNF-like_PLA2_Inhibitor"/>
</dbReference>
<protein>
    <submittedName>
        <fullName evidence="3">Phospholipase A2 inhibitor and Ly6/PLAUR domain-containing protein-like</fullName>
    </submittedName>
</protein>
<dbReference type="Proteomes" id="UP000765507">
    <property type="component" value="Unassembled WGS sequence"/>
</dbReference>
<evidence type="ECO:0000313" key="4">
    <source>
        <dbReference type="Proteomes" id="UP000765507"/>
    </source>
</evidence>
<evidence type="ECO:0000256" key="2">
    <source>
        <dbReference type="ARBA" id="ARBA00022525"/>
    </source>
</evidence>
<dbReference type="SUPFAM" id="SSF57302">
    <property type="entry name" value="Snake toxin-like"/>
    <property type="match status" value="1"/>
</dbReference>
<evidence type="ECO:0000313" key="3">
    <source>
        <dbReference type="EMBL" id="KAG6921364.1"/>
    </source>
</evidence>
<gene>
    <name evidence="3" type="ORF">G0U57_008150</name>
</gene>
<keyword evidence="4" id="KW-1185">Reference proteome</keyword>
<sequence length="209" mass="22140">DSCSNCMSSPKNCSLSVDLCSVNFSTGSCIFTLETVSSGGQDIETVYATCVENRNTCLAGPISLTVGPDKQVRTNSTCCESKNCNQNISMAVPPKSSAKNGLQCAACDAPSADQCKNNEHIPCMDSEDRCIDFAGTLANNTNTTLVLKGCATQSACKLQVNEHFYYSRQTYTLTKVSCLQATSKGSNAAVHALAFFPTLAGLLLVKQLS</sequence>
<dbReference type="PANTHER" id="PTHR20914">
    <property type="entry name" value="LY6/PLAUR DOMAIN-CONTAINING PROTEIN 8"/>
    <property type="match status" value="1"/>
</dbReference>
<evidence type="ECO:0000256" key="1">
    <source>
        <dbReference type="ARBA" id="ARBA00004613"/>
    </source>
</evidence>
<proteinExistence type="predicted"/>
<organism evidence="3 4">
    <name type="scientific">Chelydra serpentina</name>
    <name type="common">Snapping turtle</name>
    <name type="synonym">Testudo serpentina</name>
    <dbReference type="NCBI Taxonomy" id="8475"/>
    <lineage>
        <taxon>Eukaryota</taxon>
        <taxon>Metazoa</taxon>
        <taxon>Chordata</taxon>
        <taxon>Craniata</taxon>
        <taxon>Vertebrata</taxon>
        <taxon>Euteleostomi</taxon>
        <taxon>Archelosauria</taxon>
        <taxon>Testudinata</taxon>
        <taxon>Testudines</taxon>
        <taxon>Cryptodira</taxon>
        <taxon>Durocryptodira</taxon>
        <taxon>Americhelydia</taxon>
        <taxon>Chelydroidea</taxon>
        <taxon>Chelydridae</taxon>
        <taxon>Chelydra</taxon>
    </lineage>
</organism>
<accession>A0A8T1RYH4</accession>
<dbReference type="PANTHER" id="PTHR20914:SF30">
    <property type="entry name" value="LY6_PLAUR DOMAIN CONTAINING 9"/>
    <property type="match status" value="1"/>
</dbReference>
<dbReference type="EMBL" id="JAHGAV010002189">
    <property type="protein sequence ID" value="KAG6921364.1"/>
    <property type="molecule type" value="Genomic_DNA"/>
</dbReference>
<dbReference type="InterPro" id="IPR045860">
    <property type="entry name" value="Snake_toxin-like_sf"/>
</dbReference>
<dbReference type="AlphaFoldDB" id="A0A8T1RYH4"/>
<dbReference type="Gene3D" id="2.10.60.10">
    <property type="entry name" value="CD59"/>
    <property type="match status" value="1"/>
</dbReference>
<dbReference type="GO" id="GO:0030154">
    <property type="term" value="P:cell differentiation"/>
    <property type="evidence" value="ECO:0007669"/>
    <property type="project" value="UniProtKB-ARBA"/>
</dbReference>
<dbReference type="GO" id="GO:0005576">
    <property type="term" value="C:extracellular region"/>
    <property type="evidence" value="ECO:0007669"/>
    <property type="project" value="UniProtKB-SubCell"/>
</dbReference>
<comment type="subcellular location">
    <subcellularLocation>
        <location evidence="1">Secreted</location>
    </subcellularLocation>
</comment>
<comment type="caution">
    <text evidence="3">The sequence shown here is derived from an EMBL/GenBank/DDBJ whole genome shotgun (WGS) entry which is preliminary data.</text>
</comment>
<dbReference type="CDD" id="cd23572">
    <property type="entry name" value="TFP_LU_ECD_PINLYP_rpt2"/>
    <property type="match status" value="1"/>
</dbReference>